<protein>
    <submittedName>
        <fullName evidence="8">TetR family transcriptional regulator</fullName>
    </submittedName>
</protein>
<dbReference type="GO" id="GO:0003700">
    <property type="term" value="F:DNA-binding transcription factor activity"/>
    <property type="evidence" value="ECO:0007669"/>
    <property type="project" value="TreeGrafter"/>
</dbReference>
<keyword evidence="3 5" id="KW-0238">DNA-binding</keyword>
<dbReference type="EMBL" id="VFPQ01000001">
    <property type="protein sequence ID" value="TQM76462.1"/>
    <property type="molecule type" value="Genomic_DNA"/>
</dbReference>
<dbReference type="PRINTS" id="PR00455">
    <property type="entry name" value="HTHTETR"/>
</dbReference>
<dbReference type="PROSITE" id="PS50977">
    <property type="entry name" value="HTH_TETR_2"/>
    <property type="match status" value="1"/>
</dbReference>
<evidence type="ECO:0000256" key="5">
    <source>
        <dbReference type="PROSITE-ProRule" id="PRU00335"/>
    </source>
</evidence>
<comment type="caution">
    <text evidence="8">The sequence shown here is derived from an EMBL/GenBank/DDBJ whole genome shotgun (WGS) entry which is preliminary data.</text>
</comment>
<name>A0A543J0W3_9ACTN</name>
<keyword evidence="9" id="KW-1185">Reference proteome</keyword>
<dbReference type="Proteomes" id="UP000319213">
    <property type="component" value="Unassembled WGS sequence"/>
</dbReference>
<dbReference type="SUPFAM" id="SSF48498">
    <property type="entry name" value="Tetracyclin repressor-like, C-terminal domain"/>
    <property type="match status" value="1"/>
</dbReference>
<evidence type="ECO:0000256" key="4">
    <source>
        <dbReference type="ARBA" id="ARBA00023163"/>
    </source>
</evidence>
<accession>A0A543J0W3</accession>
<feature type="region of interest" description="Disordered" evidence="6">
    <location>
        <begin position="1"/>
        <end position="51"/>
    </location>
</feature>
<dbReference type="InterPro" id="IPR050109">
    <property type="entry name" value="HTH-type_TetR-like_transc_reg"/>
</dbReference>
<evidence type="ECO:0000256" key="6">
    <source>
        <dbReference type="SAM" id="MobiDB-lite"/>
    </source>
</evidence>
<evidence type="ECO:0000256" key="3">
    <source>
        <dbReference type="ARBA" id="ARBA00023125"/>
    </source>
</evidence>
<dbReference type="PANTHER" id="PTHR30055:SF175">
    <property type="entry name" value="HTH-TYPE TRANSCRIPTIONAL REPRESSOR KSTR2"/>
    <property type="match status" value="1"/>
</dbReference>
<evidence type="ECO:0000313" key="8">
    <source>
        <dbReference type="EMBL" id="TQM76462.1"/>
    </source>
</evidence>
<dbReference type="Gene3D" id="1.10.357.10">
    <property type="entry name" value="Tetracycline Repressor, domain 2"/>
    <property type="match status" value="1"/>
</dbReference>
<reference evidence="8 9" key="1">
    <citation type="submission" date="2019-06" db="EMBL/GenBank/DDBJ databases">
        <title>Sequencing the genomes of 1000 actinobacteria strains.</title>
        <authorList>
            <person name="Klenk H.-P."/>
        </authorList>
    </citation>
    <scope>NUCLEOTIDE SEQUENCE [LARGE SCALE GENOMIC DNA]</scope>
    <source>
        <strain evidence="8 9">DSM 43186</strain>
    </source>
</reference>
<dbReference type="PANTHER" id="PTHR30055">
    <property type="entry name" value="HTH-TYPE TRANSCRIPTIONAL REGULATOR RUTR"/>
    <property type="match status" value="1"/>
</dbReference>
<organism evidence="8 9">
    <name type="scientific">Thermopolyspora flexuosa</name>
    <dbReference type="NCBI Taxonomy" id="103836"/>
    <lineage>
        <taxon>Bacteria</taxon>
        <taxon>Bacillati</taxon>
        <taxon>Actinomycetota</taxon>
        <taxon>Actinomycetes</taxon>
        <taxon>Streptosporangiales</taxon>
        <taxon>Streptosporangiaceae</taxon>
        <taxon>Thermopolyspora</taxon>
    </lineage>
</organism>
<proteinExistence type="predicted"/>
<evidence type="ECO:0000313" key="9">
    <source>
        <dbReference type="Proteomes" id="UP000319213"/>
    </source>
</evidence>
<evidence type="ECO:0000256" key="1">
    <source>
        <dbReference type="ARBA" id="ARBA00022491"/>
    </source>
</evidence>
<feature type="compositionally biased region" description="Basic residues" evidence="6">
    <location>
        <begin position="35"/>
        <end position="45"/>
    </location>
</feature>
<keyword evidence="2" id="KW-0805">Transcription regulation</keyword>
<keyword evidence="1" id="KW-0678">Repressor</keyword>
<dbReference type="OrthoDB" id="9814200at2"/>
<sequence length="256" mass="28574">MEGVKIGDNPGDTATTEDGPPERGAVDERHEWRRASRRRATRRGTRPADGSGRREYLVKLAAEIFARKGFQATTVREIAREAGILSGSLYHHFDSKESIVDEVLSTFLRDLLARYRAVLDAGGEPREVVAAMVRIGFEALVPHRAAITVMQNDWNYLRSLPGDRFGYLVAAEEEVERMWVEQIRRGQAEGQFRTDVDPKLTYRMIRDTIWVTVRWFRPDGPLDAAALADNFIAILFDGLAAGHRAAHATAATGRGG</sequence>
<dbReference type="GO" id="GO:0000976">
    <property type="term" value="F:transcription cis-regulatory region binding"/>
    <property type="evidence" value="ECO:0007669"/>
    <property type="project" value="TreeGrafter"/>
</dbReference>
<keyword evidence="4" id="KW-0804">Transcription</keyword>
<dbReference type="SUPFAM" id="SSF46689">
    <property type="entry name" value="Homeodomain-like"/>
    <property type="match status" value="1"/>
</dbReference>
<evidence type="ECO:0000256" key="2">
    <source>
        <dbReference type="ARBA" id="ARBA00023015"/>
    </source>
</evidence>
<dbReference type="InterPro" id="IPR009057">
    <property type="entry name" value="Homeodomain-like_sf"/>
</dbReference>
<dbReference type="InterPro" id="IPR001647">
    <property type="entry name" value="HTH_TetR"/>
</dbReference>
<feature type="DNA-binding region" description="H-T-H motif" evidence="5">
    <location>
        <begin position="74"/>
        <end position="93"/>
    </location>
</feature>
<dbReference type="Pfam" id="PF00440">
    <property type="entry name" value="TetR_N"/>
    <property type="match status" value="1"/>
</dbReference>
<dbReference type="Pfam" id="PF17932">
    <property type="entry name" value="TetR_C_24"/>
    <property type="match status" value="1"/>
</dbReference>
<gene>
    <name evidence="8" type="ORF">FHX40_3197</name>
</gene>
<feature type="compositionally biased region" description="Basic and acidic residues" evidence="6">
    <location>
        <begin position="20"/>
        <end position="34"/>
    </location>
</feature>
<feature type="domain" description="HTH tetR-type" evidence="7">
    <location>
        <begin position="51"/>
        <end position="111"/>
    </location>
</feature>
<dbReference type="InterPro" id="IPR041490">
    <property type="entry name" value="KstR2_TetR_C"/>
</dbReference>
<evidence type="ECO:0000259" key="7">
    <source>
        <dbReference type="PROSITE" id="PS50977"/>
    </source>
</evidence>
<dbReference type="Gene3D" id="1.10.10.60">
    <property type="entry name" value="Homeodomain-like"/>
    <property type="match status" value="1"/>
</dbReference>
<dbReference type="InterPro" id="IPR036271">
    <property type="entry name" value="Tet_transcr_reg_TetR-rel_C_sf"/>
</dbReference>
<dbReference type="AlphaFoldDB" id="A0A543J0W3"/>